<dbReference type="InterPro" id="IPR001789">
    <property type="entry name" value="Sig_transdc_resp-reg_receiver"/>
</dbReference>
<feature type="modified residue" description="4-aspartylphosphate" evidence="1">
    <location>
        <position position="53"/>
    </location>
</feature>
<organism evidence="3 4">
    <name type="scientific">Streptomyces fildesensis</name>
    <dbReference type="NCBI Taxonomy" id="375757"/>
    <lineage>
        <taxon>Bacteria</taxon>
        <taxon>Bacillati</taxon>
        <taxon>Actinomycetota</taxon>
        <taxon>Actinomycetes</taxon>
        <taxon>Kitasatosporales</taxon>
        <taxon>Streptomycetaceae</taxon>
        <taxon>Streptomyces</taxon>
    </lineage>
</organism>
<reference evidence="3 4" key="1">
    <citation type="submission" date="2024-10" db="EMBL/GenBank/DDBJ databases">
        <title>The Natural Products Discovery Center: Release of the First 8490 Sequenced Strains for Exploring Actinobacteria Biosynthetic Diversity.</title>
        <authorList>
            <person name="Kalkreuter E."/>
            <person name="Kautsar S.A."/>
            <person name="Yang D."/>
            <person name="Bader C.D."/>
            <person name="Teijaro C.N."/>
            <person name="Fluegel L."/>
            <person name="Davis C.M."/>
            <person name="Simpson J.R."/>
            <person name="Lauterbach L."/>
            <person name="Steele A.D."/>
            <person name="Gui C."/>
            <person name="Meng S."/>
            <person name="Li G."/>
            <person name="Viehrig K."/>
            <person name="Ye F."/>
            <person name="Su P."/>
            <person name="Kiefer A.F."/>
            <person name="Nichols A."/>
            <person name="Cepeda A.J."/>
            <person name="Yan W."/>
            <person name="Fan B."/>
            <person name="Jiang Y."/>
            <person name="Adhikari A."/>
            <person name="Zheng C.-J."/>
            <person name="Schuster L."/>
            <person name="Cowan T.M."/>
            <person name="Smanski M.J."/>
            <person name="Chevrette M.G."/>
            <person name="De Carvalho L.P.S."/>
            <person name="Shen B."/>
        </authorList>
    </citation>
    <scope>NUCLEOTIDE SEQUENCE [LARGE SCALE GENOMIC DNA]</scope>
    <source>
        <strain evidence="3 4">NPDC053399</strain>
    </source>
</reference>
<dbReference type="Proteomes" id="UP001614394">
    <property type="component" value="Unassembled WGS sequence"/>
</dbReference>
<evidence type="ECO:0000313" key="4">
    <source>
        <dbReference type="Proteomes" id="UP001614394"/>
    </source>
</evidence>
<dbReference type="Pfam" id="PF00072">
    <property type="entry name" value="Response_reg"/>
    <property type="match status" value="1"/>
</dbReference>
<dbReference type="PROSITE" id="PS50110">
    <property type="entry name" value="RESPONSE_REGULATORY"/>
    <property type="match status" value="1"/>
</dbReference>
<evidence type="ECO:0000259" key="2">
    <source>
        <dbReference type="PROSITE" id="PS50110"/>
    </source>
</evidence>
<keyword evidence="1" id="KW-0597">Phosphoprotein</keyword>
<sequence length="129" mass="13748">MTVLLMEHDSDTSSDMRSAIHANRHFRVIAHGTDDATVLALARTLLTDVVIIDARLDGIDPLALCQELRTLSPPPAVVIVAAHLTGAEPAHHLAVKGSVHLLRGSEPSDVVNALRAIGVRRSNCDPDAL</sequence>
<proteinExistence type="predicted"/>
<dbReference type="Gene3D" id="3.40.50.2300">
    <property type="match status" value="1"/>
</dbReference>
<dbReference type="SUPFAM" id="SSF52172">
    <property type="entry name" value="CheY-like"/>
    <property type="match status" value="1"/>
</dbReference>
<protein>
    <submittedName>
        <fullName evidence="3">Response regulator</fullName>
    </submittedName>
</protein>
<accession>A0ABW8CAC6</accession>
<dbReference type="InterPro" id="IPR011006">
    <property type="entry name" value="CheY-like_superfamily"/>
</dbReference>
<feature type="domain" description="Response regulatory" evidence="2">
    <location>
        <begin position="2"/>
        <end position="118"/>
    </location>
</feature>
<dbReference type="RefSeq" id="WP_250974026.1">
    <property type="nucleotide sequence ID" value="NZ_JBITYG010000004.1"/>
</dbReference>
<dbReference type="EMBL" id="JBITYG010000004">
    <property type="protein sequence ID" value="MFI9102330.1"/>
    <property type="molecule type" value="Genomic_DNA"/>
</dbReference>
<name>A0ABW8CAC6_9ACTN</name>
<comment type="caution">
    <text evidence="3">The sequence shown here is derived from an EMBL/GenBank/DDBJ whole genome shotgun (WGS) entry which is preliminary data.</text>
</comment>
<evidence type="ECO:0000313" key="3">
    <source>
        <dbReference type="EMBL" id="MFI9102330.1"/>
    </source>
</evidence>
<evidence type="ECO:0000256" key="1">
    <source>
        <dbReference type="PROSITE-ProRule" id="PRU00169"/>
    </source>
</evidence>
<keyword evidence="4" id="KW-1185">Reference proteome</keyword>
<gene>
    <name evidence="3" type="ORF">ACIGXA_17575</name>
</gene>